<keyword evidence="1" id="KW-1133">Transmembrane helix</keyword>
<dbReference type="AlphaFoldDB" id="A0A4R9I8A9"/>
<dbReference type="EMBL" id="RQFK01000026">
    <property type="protein sequence ID" value="TGK82270.1"/>
    <property type="molecule type" value="Genomic_DNA"/>
</dbReference>
<keyword evidence="1" id="KW-0812">Transmembrane</keyword>
<reference evidence="2" key="1">
    <citation type="journal article" date="2019" name="PLoS Negl. Trop. Dis.">
        <title>Revisiting the worldwide diversity of Leptospira species in the environment.</title>
        <authorList>
            <person name="Vincent A.T."/>
            <person name="Schiettekatte O."/>
            <person name="Bourhy P."/>
            <person name="Veyrier F.J."/>
            <person name="Picardeau M."/>
        </authorList>
    </citation>
    <scope>NUCLEOTIDE SEQUENCE [LARGE SCALE GENOMIC DNA]</scope>
    <source>
        <strain evidence="2">201800287</strain>
    </source>
</reference>
<evidence type="ECO:0008006" key="4">
    <source>
        <dbReference type="Google" id="ProtNLM"/>
    </source>
</evidence>
<comment type="caution">
    <text evidence="2">The sequence shown here is derived from an EMBL/GenBank/DDBJ whole genome shotgun (WGS) entry which is preliminary data.</text>
</comment>
<evidence type="ECO:0000313" key="3">
    <source>
        <dbReference type="Proteomes" id="UP000298009"/>
    </source>
</evidence>
<evidence type="ECO:0000256" key="1">
    <source>
        <dbReference type="SAM" id="Phobius"/>
    </source>
</evidence>
<protein>
    <recommendedName>
        <fullName evidence="4">PEGA domain-containing protein</fullName>
    </recommendedName>
</protein>
<sequence length="302" mass="34004">MIQNIQSSKIKITLFLILFMSFNCATYMRNSSQELQIMGPENSSIYIENEKVGESLILTRSGFPELEKKPTKTIRVEKDGFSPESTEIESSFSLWFWGNILLLPAAPIGFITDYYLGYHKTYRPSAVVLNKLKENPSFKIQNKSASHEKFNQRVTQDKDKNISVSYGNLINVRLTKADESGKEIPGSEIKFAGLLTPNQEAVITSGRYLIQGTFEGEAYTGKSRIRYTAKVPGQAIIDLPGGGVGVFCGTIDFEKKGTGIRFLHINEEDTTIFQGLLPRFDFLRRIALSNCRDVFNPQDLKK</sequence>
<keyword evidence="1" id="KW-0472">Membrane</keyword>
<organism evidence="2 3">
    <name type="scientific">Leptospira noumeaensis</name>
    <dbReference type="NCBI Taxonomy" id="2484964"/>
    <lineage>
        <taxon>Bacteria</taxon>
        <taxon>Pseudomonadati</taxon>
        <taxon>Spirochaetota</taxon>
        <taxon>Spirochaetia</taxon>
        <taxon>Leptospirales</taxon>
        <taxon>Leptospiraceae</taxon>
        <taxon>Leptospira</taxon>
    </lineage>
</organism>
<accession>A0A4R9I8A9</accession>
<proteinExistence type="predicted"/>
<dbReference type="RefSeq" id="WP_135602099.1">
    <property type="nucleotide sequence ID" value="NZ_RQFK01000026.1"/>
</dbReference>
<dbReference type="NCBIfam" id="NF047662">
    <property type="entry name" value="LEPBI_I2678_fam"/>
    <property type="match status" value="1"/>
</dbReference>
<keyword evidence="3" id="KW-1185">Reference proteome</keyword>
<dbReference type="OrthoDB" id="325350at2"/>
<evidence type="ECO:0000313" key="2">
    <source>
        <dbReference type="EMBL" id="TGK82270.1"/>
    </source>
</evidence>
<feature type="transmembrane region" description="Helical" evidence="1">
    <location>
        <begin position="12"/>
        <end position="28"/>
    </location>
</feature>
<feature type="transmembrane region" description="Helical" evidence="1">
    <location>
        <begin position="94"/>
        <end position="116"/>
    </location>
</feature>
<name>A0A4R9I8A9_9LEPT</name>
<dbReference type="Proteomes" id="UP000298009">
    <property type="component" value="Unassembled WGS sequence"/>
</dbReference>
<gene>
    <name evidence="2" type="ORF">EHQ24_13480</name>
</gene>